<evidence type="ECO:0000313" key="2">
    <source>
        <dbReference type="EMBL" id="CAJ1928661.1"/>
    </source>
</evidence>
<dbReference type="PANTHER" id="PTHR36368:SF1">
    <property type="entry name" value="ATP-DEPENDENT CASEINOLYTIC PROTEASE_CROTONASE FAMILY PROTEIN"/>
    <property type="match status" value="1"/>
</dbReference>
<reference evidence="2" key="1">
    <citation type="submission" date="2023-10" db="EMBL/GenBank/DDBJ databases">
        <authorList>
            <person name="Domelevo Entfellner J.-B."/>
        </authorList>
    </citation>
    <scope>NUCLEOTIDE SEQUENCE</scope>
</reference>
<organism evidence="2 3">
    <name type="scientific">Sphenostylis stenocarpa</name>
    <dbReference type="NCBI Taxonomy" id="92480"/>
    <lineage>
        <taxon>Eukaryota</taxon>
        <taxon>Viridiplantae</taxon>
        <taxon>Streptophyta</taxon>
        <taxon>Embryophyta</taxon>
        <taxon>Tracheophyta</taxon>
        <taxon>Spermatophyta</taxon>
        <taxon>Magnoliopsida</taxon>
        <taxon>eudicotyledons</taxon>
        <taxon>Gunneridae</taxon>
        <taxon>Pentapetalae</taxon>
        <taxon>rosids</taxon>
        <taxon>fabids</taxon>
        <taxon>Fabales</taxon>
        <taxon>Fabaceae</taxon>
        <taxon>Papilionoideae</taxon>
        <taxon>50 kb inversion clade</taxon>
        <taxon>NPAAA clade</taxon>
        <taxon>indigoferoid/millettioid clade</taxon>
        <taxon>Phaseoleae</taxon>
        <taxon>Sphenostylis</taxon>
    </lineage>
</organism>
<feature type="region of interest" description="Disordered" evidence="1">
    <location>
        <begin position="44"/>
        <end position="99"/>
    </location>
</feature>
<dbReference type="PANTHER" id="PTHR36368">
    <property type="entry name" value="ATP-DEPENDENT CASEINOLYTIC PROTEASE/CROTONASE FAMILY PROTEIN"/>
    <property type="match status" value="1"/>
</dbReference>
<feature type="compositionally biased region" description="Polar residues" evidence="1">
    <location>
        <begin position="44"/>
        <end position="61"/>
    </location>
</feature>
<evidence type="ECO:0000313" key="3">
    <source>
        <dbReference type="Proteomes" id="UP001189624"/>
    </source>
</evidence>
<dbReference type="Proteomes" id="UP001189624">
    <property type="component" value="Chromosome 2"/>
</dbReference>
<feature type="region of interest" description="Disordered" evidence="1">
    <location>
        <begin position="163"/>
        <end position="201"/>
    </location>
</feature>
<sequence>MDSIPIFEGLNFQVPSSRSSLSCPSEPPDVGNWFSSYEYHSPDPDSNFSVEDFASTESESQGDGKEEVEENVRIREKVAGDKVVQEEEDSHNEDQCTNKNLEPFSSCSLLSEPPDIRNWFSSYVYESPESDTFSLLRDEVSEENQRGKKFDFEVVKADGSRSANIHPKGCVEHNTSSNKNTKGDDSAEMKTNPTTVDTSDPKKISQLCMHDKTLQHNLGPAKYEETLDLNHKRCSYDREGHLMSLDTDSSAMKPPKLLHKNDTRISKTKADIQHDNKVDLRANATKTFSSSATCTNKKENDGFVTTRKKICTVANDENSWKKPEKILLERSTSTGTIQLQCGVMKRKALTEATNVQQYNGMGITGKWQCPQKNKPDAGPAMKQLRLERWVHRF</sequence>
<feature type="compositionally biased region" description="Basic and acidic residues" evidence="1">
    <location>
        <begin position="62"/>
        <end position="85"/>
    </location>
</feature>
<keyword evidence="3" id="KW-1185">Reference proteome</keyword>
<name>A0AA86S1I5_9FABA</name>
<dbReference type="AlphaFoldDB" id="A0AA86S1I5"/>
<feature type="compositionally biased region" description="Polar residues" evidence="1">
    <location>
        <begin position="189"/>
        <end position="198"/>
    </location>
</feature>
<evidence type="ECO:0000256" key="1">
    <source>
        <dbReference type="SAM" id="MobiDB-lite"/>
    </source>
</evidence>
<accession>A0AA86S1I5</accession>
<protein>
    <submittedName>
        <fullName evidence="2">Uncharacterized protein</fullName>
    </submittedName>
</protein>
<dbReference type="Gramene" id="rna-AYBTSS11_LOCUS4287">
    <property type="protein sequence ID" value="CAJ1928661.1"/>
    <property type="gene ID" value="gene-AYBTSS11_LOCUS4287"/>
</dbReference>
<dbReference type="EMBL" id="OY731399">
    <property type="protein sequence ID" value="CAJ1928661.1"/>
    <property type="molecule type" value="Genomic_DNA"/>
</dbReference>
<proteinExistence type="predicted"/>
<gene>
    <name evidence="2" type="ORF">AYBTSS11_LOCUS4287</name>
</gene>